<dbReference type="Gene3D" id="3.30.565.10">
    <property type="entry name" value="Histidine kinase-like ATPase, C-terminal domain"/>
    <property type="match status" value="1"/>
</dbReference>
<dbReference type="InterPro" id="IPR003660">
    <property type="entry name" value="HAMP_dom"/>
</dbReference>
<evidence type="ECO:0000259" key="14">
    <source>
        <dbReference type="PROSITE" id="PS50109"/>
    </source>
</evidence>
<organism evidence="16 17">
    <name type="scientific">Thermasporomyces composti</name>
    <dbReference type="NCBI Taxonomy" id="696763"/>
    <lineage>
        <taxon>Bacteria</taxon>
        <taxon>Bacillati</taxon>
        <taxon>Actinomycetota</taxon>
        <taxon>Actinomycetes</taxon>
        <taxon>Propionibacteriales</taxon>
        <taxon>Nocardioidaceae</taxon>
        <taxon>Thermasporomyces</taxon>
    </lineage>
</organism>
<keyword evidence="6" id="KW-0808">Transferase</keyword>
<dbReference type="Gene3D" id="6.10.340.10">
    <property type="match status" value="1"/>
</dbReference>
<dbReference type="FunFam" id="3.30.565.10:FF:000006">
    <property type="entry name" value="Sensor histidine kinase WalK"/>
    <property type="match status" value="1"/>
</dbReference>
<feature type="transmembrane region" description="Helical" evidence="13">
    <location>
        <begin position="43"/>
        <end position="61"/>
    </location>
</feature>
<keyword evidence="11 13" id="KW-0472">Membrane</keyword>
<feature type="compositionally biased region" description="Polar residues" evidence="12">
    <location>
        <begin position="336"/>
        <end position="355"/>
    </location>
</feature>
<proteinExistence type="predicted"/>
<evidence type="ECO:0000256" key="6">
    <source>
        <dbReference type="ARBA" id="ARBA00022679"/>
    </source>
</evidence>
<dbReference type="Pfam" id="PF02518">
    <property type="entry name" value="HATPase_c"/>
    <property type="match status" value="1"/>
</dbReference>
<dbReference type="Pfam" id="PF00672">
    <property type="entry name" value="HAMP"/>
    <property type="match status" value="1"/>
</dbReference>
<evidence type="ECO:0000256" key="10">
    <source>
        <dbReference type="ARBA" id="ARBA00023012"/>
    </source>
</evidence>
<dbReference type="EMBL" id="QTUC01000001">
    <property type="protein sequence ID" value="REF35685.1"/>
    <property type="molecule type" value="Genomic_DNA"/>
</dbReference>
<comment type="cofactor">
    <cofactor evidence="2">
        <name>a divalent metal cation</name>
        <dbReference type="ChEBI" id="CHEBI:60240"/>
    </cofactor>
</comment>
<evidence type="ECO:0000256" key="9">
    <source>
        <dbReference type="ARBA" id="ARBA00022989"/>
    </source>
</evidence>
<dbReference type="PANTHER" id="PTHR43711">
    <property type="entry name" value="TWO-COMPONENT HISTIDINE KINASE"/>
    <property type="match status" value="1"/>
</dbReference>
<feature type="transmembrane region" description="Helical" evidence="13">
    <location>
        <begin position="506"/>
        <end position="525"/>
    </location>
</feature>
<feature type="compositionally biased region" description="Low complexity" evidence="12">
    <location>
        <begin position="390"/>
        <end position="409"/>
    </location>
</feature>
<keyword evidence="5" id="KW-0597">Phosphoprotein</keyword>
<evidence type="ECO:0000256" key="11">
    <source>
        <dbReference type="ARBA" id="ARBA00023136"/>
    </source>
</evidence>
<dbReference type="SMART" id="SM00304">
    <property type="entry name" value="HAMP"/>
    <property type="match status" value="1"/>
</dbReference>
<name>A0A3D9V9L2_THECX</name>
<dbReference type="GO" id="GO:0000155">
    <property type="term" value="F:phosphorelay sensor kinase activity"/>
    <property type="evidence" value="ECO:0007669"/>
    <property type="project" value="InterPro"/>
</dbReference>
<dbReference type="InterPro" id="IPR003594">
    <property type="entry name" value="HATPase_dom"/>
</dbReference>
<dbReference type="OrthoDB" id="9757990at2"/>
<dbReference type="GO" id="GO:0005886">
    <property type="term" value="C:plasma membrane"/>
    <property type="evidence" value="ECO:0007669"/>
    <property type="project" value="UniProtKB-SubCell"/>
</dbReference>
<feature type="transmembrane region" description="Helical" evidence="13">
    <location>
        <begin position="650"/>
        <end position="674"/>
    </location>
</feature>
<dbReference type="CDD" id="cd00075">
    <property type="entry name" value="HATPase"/>
    <property type="match status" value="1"/>
</dbReference>
<keyword evidence="8 16" id="KW-0418">Kinase</keyword>
<gene>
    <name evidence="16" type="ORF">DFJ64_1071</name>
</gene>
<dbReference type="PROSITE" id="PS50109">
    <property type="entry name" value="HIS_KIN"/>
    <property type="match status" value="1"/>
</dbReference>
<dbReference type="SUPFAM" id="SSF55874">
    <property type="entry name" value="ATPase domain of HSP90 chaperone/DNA topoisomerase II/histidine kinase"/>
    <property type="match status" value="1"/>
</dbReference>
<accession>A0A3D9V9L2</accession>
<dbReference type="GO" id="GO:0005509">
    <property type="term" value="F:calcium ion binding"/>
    <property type="evidence" value="ECO:0007669"/>
    <property type="project" value="UniProtKB-ARBA"/>
</dbReference>
<feature type="domain" description="Histidine kinase" evidence="14">
    <location>
        <begin position="122"/>
        <end position="332"/>
    </location>
</feature>
<feature type="region of interest" description="Disordered" evidence="12">
    <location>
        <begin position="336"/>
        <end position="411"/>
    </location>
</feature>
<dbReference type="SUPFAM" id="SSF47384">
    <property type="entry name" value="Homodimeric domain of signal transducing histidine kinase"/>
    <property type="match status" value="1"/>
</dbReference>
<dbReference type="RefSeq" id="WP_115849433.1">
    <property type="nucleotide sequence ID" value="NZ_QTUC01000001.1"/>
</dbReference>
<sequence length="908" mass="95534">MSIRSPLANLGRIKVKLGLVIVLAVATAFLVNEVGIALGAPTVLRLAVAAALALLMVQVLAHGMTKPLRQMAAGAQTIARGRYDLRVDATSADEVGELARAFNAMAADLAEVDRQRRELVANVSHELRTPITALRALLENLVDGVSAPDHETLSTALAQAERLGRLVSQLLDLSRLESGARLLDVTDVDLTDLCDQAAKEAVLGGKSVEIRREVTPGLAVRADPDLLAQVLANLLDNAVRHSPPGGVITIGAQPSGEGVRLTVSDEGPGIPASERTRVFERFSRLDAGRAADEGGTGLGLAITKEIVELHNGTIEVEPGPGCTMRIDLPGRITMTESSHAQDSPNDVASDSAPRQTATVATTEAGGETRAAPGTNEPAPGAGSDRQAKQASSASARPTPSPATSAASTPWAPPLPPPPYVPPPLFPRPEVPDAPSWLVPAAAVVGLLAAFALPFSEPGLGFVLVTVAIGAAVLPALRARMTPWTAVFLVLAYGLAGMAVLRDAGWLVVLAILGSFPLATLAVSGAGRHWLGLVRGALSVPLAYLPLPWFLASALRRFGMRKRAGSLLVGLGLAAILVAIFGALLASADAVFSTYVERILQVSAWVDTVPARVVVFGMVATFVAAAVLVALRPVRDPATPRVAANVSRATWLLPLTALNLLFATFIMVQLSVLFGGQRQVLQTAGLTYAEYARSGFFQLAWTSLFVLGVIALATGVVTVHGRDRWLMALELGVLCGLTLVILSSAYQRLALYVDMYGLSRLRACVGAAIVWLAVVFALVLVAGALRLVGRGPEGWLPRTLVAISAAGLLAFAVWNPDYRIAQSQLDVRELGTYDLDYLRGLSADAVPALQRLPEPARTCVLRDVVRSNLLDEPDPWNGWNLARARARDLVAANPADPSVSCPEPSFASR</sequence>
<feature type="transmembrane region" description="Helical" evidence="13">
    <location>
        <begin position="794"/>
        <end position="813"/>
    </location>
</feature>
<keyword evidence="17" id="KW-1185">Reference proteome</keyword>
<evidence type="ECO:0000256" key="5">
    <source>
        <dbReference type="ARBA" id="ARBA00022553"/>
    </source>
</evidence>
<dbReference type="FunFam" id="1.10.287.130:FF:000001">
    <property type="entry name" value="Two-component sensor histidine kinase"/>
    <property type="match status" value="1"/>
</dbReference>
<feature type="transmembrane region" description="Helical" evidence="13">
    <location>
        <begin position="12"/>
        <end position="31"/>
    </location>
</feature>
<dbReference type="Proteomes" id="UP000256485">
    <property type="component" value="Unassembled WGS sequence"/>
</dbReference>
<feature type="domain" description="HAMP" evidence="15">
    <location>
        <begin position="62"/>
        <end position="114"/>
    </location>
</feature>
<dbReference type="InterPro" id="IPR004358">
    <property type="entry name" value="Sig_transdc_His_kin-like_C"/>
</dbReference>
<comment type="subcellular location">
    <subcellularLocation>
        <location evidence="3">Cell membrane</location>
    </subcellularLocation>
</comment>
<feature type="transmembrane region" description="Helical" evidence="13">
    <location>
        <begin position="458"/>
        <end position="476"/>
    </location>
</feature>
<comment type="catalytic activity">
    <reaction evidence="1">
        <text>ATP + protein L-histidine = ADP + protein N-phospho-L-histidine.</text>
        <dbReference type="EC" id="2.7.13.3"/>
    </reaction>
</comment>
<dbReference type="SMART" id="SM00387">
    <property type="entry name" value="HATPase_c"/>
    <property type="match status" value="1"/>
</dbReference>
<reference evidence="16 17" key="1">
    <citation type="submission" date="2018-08" db="EMBL/GenBank/DDBJ databases">
        <title>Sequencing the genomes of 1000 actinobacteria strains.</title>
        <authorList>
            <person name="Klenk H.-P."/>
        </authorList>
    </citation>
    <scope>NUCLEOTIDE SEQUENCE [LARGE SCALE GENOMIC DNA]</scope>
    <source>
        <strain evidence="16 17">DSM 22891</strain>
    </source>
</reference>
<keyword evidence="9 13" id="KW-1133">Transmembrane helix</keyword>
<dbReference type="SMART" id="SM00388">
    <property type="entry name" value="HisKA"/>
    <property type="match status" value="1"/>
</dbReference>
<dbReference type="Pfam" id="PF00512">
    <property type="entry name" value="HisKA"/>
    <property type="match status" value="1"/>
</dbReference>
<feature type="transmembrane region" description="Helical" evidence="13">
    <location>
        <begin position="695"/>
        <end position="718"/>
    </location>
</feature>
<evidence type="ECO:0000256" key="3">
    <source>
        <dbReference type="ARBA" id="ARBA00004236"/>
    </source>
</evidence>
<dbReference type="PRINTS" id="PR00344">
    <property type="entry name" value="BCTRLSENSOR"/>
</dbReference>
<dbReference type="InterPro" id="IPR036097">
    <property type="entry name" value="HisK_dim/P_sf"/>
</dbReference>
<evidence type="ECO:0000256" key="1">
    <source>
        <dbReference type="ARBA" id="ARBA00000085"/>
    </source>
</evidence>
<dbReference type="InterPro" id="IPR025291">
    <property type="entry name" value="DUF4153"/>
</dbReference>
<dbReference type="EC" id="2.7.13.3" evidence="4"/>
<evidence type="ECO:0000313" key="17">
    <source>
        <dbReference type="Proteomes" id="UP000256485"/>
    </source>
</evidence>
<dbReference type="PROSITE" id="PS50885">
    <property type="entry name" value="HAMP"/>
    <property type="match status" value="1"/>
</dbReference>
<keyword evidence="7 13" id="KW-0812">Transmembrane</keyword>
<feature type="transmembrane region" description="Helical" evidence="13">
    <location>
        <begin position="483"/>
        <end position="500"/>
    </location>
</feature>
<evidence type="ECO:0000256" key="12">
    <source>
        <dbReference type="SAM" id="MobiDB-lite"/>
    </source>
</evidence>
<dbReference type="PANTHER" id="PTHR43711:SF32">
    <property type="entry name" value="SENSOR-TYPE HISTIDINE KINASE PRRB"/>
    <property type="match status" value="1"/>
</dbReference>
<comment type="caution">
    <text evidence="16">The sequence shown here is derived from an EMBL/GenBank/DDBJ whole genome shotgun (WGS) entry which is preliminary data.</text>
</comment>
<feature type="transmembrane region" description="Helical" evidence="13">
    <location>
        <begin position="762"/>
        <end position="788"/>
    </location>
</feature>
<evidence type="ECO:0000256" key="8">
    <source>
        <dbReference type="ARBA" id="ARBA00022777"/>
    </source>
</evidence>
<evidence type="ECO:0000256" key="13">
    <source>
        <dbReference type="SAM" id="Phobius"/>
    </source>
</evidence>
<dbReference type="SUPFAM" id="SSF158472">
    <property type="entry name" value="HAMP domain-like"/>
    <property type="match status" value="1"/>
</dbReference>
<dbReference type="AlphaFoldDB" id="A0A3D9V9L2"/>
<evidence type="ECO:0000256" key="2">
    <source>
        <dbReference type="ARBA" id="ARBA00001968"/>
    </source>
</evidence>
<feature type="compositionally biased region" description="Low complexity" evidence="12">
    <location>
        <begin position="356"/>
        <end position="374"/>
    </location>
</feature>
<protein>
    <recommendedName>
        <fullName evidence="4">histidine kinase</fullName>
        <ecNumber evidence="4">2.7.13.3</ecNumber>
    </recommendedName>
</protein>
<dbReference type="InterPro" id="IPR036890">
    <property type="entry name" value="HATPase_C_sf"/>
</dbReference>
<dbReference type="CDD" id="cd00082">
    <property type="entry name" value="HisKA"/>
    <property type="match status" value="1"/>
</dbReference>
<dbReference type="InterPro" id="IPR050736">
    <property type="entry name" value="Sensor_HK_Regulatory"/>
</dbReference>
<dbReference type="InterPro" id="IPR005467">
    <property type="entry name" value="His_kinase_dom"/>
</dbReference>
<feature type="transmembrane region" description="Helical" evidence="13">
    <location>
        <begin position="566"/>
        <end position="591"/>
    </location>
</feature>
<dbReference type="InterPro" id="IPR003661">
    <property type="entry name" value="HisK_dim/P_dom"/>
</dbReference>
<evidence type="ECO:0000256" key="4">
    <source>
        <dbReference type="ARBA" id="ARBA00012438"/>
    </source>
</evidence>
<dbReference type="CDD" id="cd06225">
    <property type="entry name" value="HAMP"/>
    <property type="match status" value="1"/>
</dbReference>
<evidence type="ECO:0000259" key="15">
    <source>
        <dbReference type="PROSITE" id="PS50885"/>
    </source>
</evidence>
<keyword evidence="10" id="KW-0902">Two-component regulatory system</keyword>
<feature type="transmembrane region" description="Helical" evidence="13">
    <location>
        <begin position="612"/>
        <end position="630"/>
    </location>
</feature>
<dbReference type="Gene3D" id="1.10.287.130">
    <property type="match status" value="1"/>
</dbReference>
<dbReference type="Pfam" id="PF13687">
    <property type="entry name" value="DUF4153"/>
    <property type="match status" value="1"/>
</dbReference>
<feature type="transmembrane region" description="Helical" evidence="13">
    <location>
        <begin position="724"/>
        <end position="741"/>
    </location>
</feature>
<evidence type="ECO:0000256" key="7">
    <source>
        <dbReference type="ARBA" id="ARBA00022692"/>
    </source>
</evidence>
<feature type="transmembrane region" description="Helical" evidence="13">
    <location>
        <begin position="433"/>
        <end position="452"/>
    </location>
</feature>
<evidence type="ECO:0000313" key="16">
    <source>
        <dbReference type="EMBL" id="REF35685.1"/>
    </source>
</evidence>